<dbReference type="PATRIC" id="fig|29423.5.peg.209"/>
<gene>
    <name evidence="2" type="ORF">Loak_0203</name>
</gene>
<keyword evidence="1" id="KW-1133">Transmembrane helix</keyword>
<evidence type="ECO:0000313" key="2">
    <source>
        <dbReference type="EMBL" id="KTD44061.1"/>
    </source>
</evidence>
<dbReference type="Proteomes" id="UP000054858">
    <property type="component" value="Unassembled WGS sequence"/>
</dbReference>
<reference evidence="2 3" key="1">
    <citation type="submission" date="2015-11" db="EMBL/GenBank/DDBJ databases">
        <title>Genomic analysis of 38 Legionella species identifies large and diverse effector repertoires.</title>
        <authorList>
            <person name="Burstein D."/>
            <person name="Amaro F."/>
            <person name="Zusman T."/>
            <person name="Lifshitz Z."/>
            <person name="Cohen O."/>
            <person name="Gilbert J.A."/>
            <person name="Pupko T."/>
            <person name="Shuman H.A."/>
            <person name="Segal G."/>
        </authorList>
    </citation>
    <scope>NUCLEOTIDE SEQUENCE [LARGE SCALE GENOMIC DNA]</scope>
    <source>
        <strain evidence="2 3">Oak Ridge-10</strain>
    </source>
</reference>
<sequence length="238" mass="26656">MPSFFSKPANELFEHALTLSEYQGRIKFNPEDLQHQTLLTECTRSVQEKLHSLQTIDKKIVIGFSLGILALGLSWILPVNVVAVGAFAYAAYQLGRRKQAYIEYTQALENLVKCCIWTLGQVEKDSITNHPAVKGMIDVLAPVTSAQQLRDFIDDRVEDGFVEQAEETKKQTELLDQHLNQEQADLYYKIYGYQQGSILAILKGIGYIIKNGFKTVKEACFGSSSEEESQPATLTAAM</sequence>
<proteinExistence type="predicted"/>
<organism evidence="2 3">
    <name type="scientific">Legionella oakridgensis</name>
    <dbReference type="NCBI Taxonomy" id="29423"/>
    <lineage>
        <taxon>Bacteria</taxon>
        <taxon>Pseudomonadati</taxon>
        <taxon>Pseudomonadota</taxon>
        <taxon>Gammaproteobacteria</taxon>
        <taxon>Legionellales</taxon>
        <taxon>Legionellaceae</taxon>
        <taxon>Legionella</taxon>
    </lineage>
</organism>
<feature type="transmembrane region" description="Helical" evidence="1">
    <location>
        <begin position="60"/>
        <end position="92"/>
    </location>
</feature>
<evidence type="ECO:0000313" key="3">
    <source>
        <dbReference type="Proteomes" id="UP000054858"/>
    </source>
</evidence>
<name>A0A0W0XHI5_9GAMM</name>
<accession>A0A0W0XHI5</accession>
<dbReference type="EMBL" id="LNYP01000004">
    <property type="protein sequence ID" value="KTD44061.1"/>
    <property type="molecule type" value="Genomic_DNA"/>
</dbReference>
<evidence type="ECO:0008006" key="4">
    <source>
        <dbReference type="Google" id="ProtNLM"/>
    </source>
</evidence>
<keyword evidence="1" id="KW-0812">Transmembrane</keyword>
<comment type="caution">
    <text evidence="2">The sequence shown here is derived from an EMBL/GenBank/DDBJ whole genome shotgun (WGS) entry which is preliminary data.</text>
</comment>
<evidence type="ECO:0000256" key="1">
    <source>
        <dbReference type="SAM" id="Phobius"/>
    </source>
</evidence>
<dbReference type="RefSeq" id="WP_025386258.1">
    <property type="nucleotide sequence ID" value="NZ_LCUA01000020.1"/>
</dbReference>
<protein>
    <recommendedName>
        <fullName evidence="4">Transmembrane protein</fullName>
    </recommendedName>
</protein>
<keyword evidence="1" id="KW-0472">Membrane</keyword>
<dbReference type="AlphaFoldDB" id="A0A0W0XHI5"/>